<dbReference type="Proteomes" id="UP000651977">
    <property type="component" value="Unassembled WGS sequence"/>
</dbReference>
<dbReference type="PRINTS" id="PR00035">
    <property type="entry name" value="HTHGNTR"/>
</dbReference>
<keyword evidence="6" id="KW-1185">Reference proteome</keyword>
<dbReference type="PANTHER" id="PTHR43537:SF50">
    <property type="entry name" value="TRANSCRIPTIONAL REGULATORY PROTEIN"/>
    <property type="match status" value="1"/>
</dbReference>
<evidence type="ECO:0000259" key="4">
    <source>
        <dbReference type="PROSITE" id="PS50949"/>
    </source>
</evidence>
<dbReference type="PROSITE" id="PS50949">
    <property type="entry name" value="HTH_GNTR"/>
    <property type="match status" value="1"/>
</dbReference>
<dbReference type="Pfam" id="PF00392">
    <property type="entry name" value="GntR"/>
    <property type="match status" value="1"/>
</dbReference>
<accession>A0ABQ1HXR6</accession>
<dbReference type="SMART" id="SM00895">
    <property type="entry name" value="FCD"/>
    <property type="match status" value="1"/>
</dbReference>
<dbReference type="SMART" id="SM00345">
    <property type="entry name" value="HTH_GNTR"/>
    <property type="match status" value="1"/>
</dbReference>
<organism evidence="5 6">
    <name type="scientific">Agarivorans gilvus</name>
    <dbReference type="NCBI Taxonomy" id="680279"/>
    <lineage>
        <taxon>Bacteria</taxon>
        <taxon>Pseudomonadati</taxon>
        <taxon>Pseudomonadota</taxon>
        <taxon>Gammaproteobacteria</taxon>
        <taxon>Alteromonadales</taxon>
        <taxon>Alteromonadaceae</taxon>
        <taxon>Agarivorans</taxon>
    </lineage>
</organism>
<dbReference type="InterPro" id="IPR036388">
    <property type="entry name" value="WH-like_DNA-bd_sf"/>
</dbReference>
<evidence type="ECO:0000256" key="2">
    <source>
        <dbReference type="ARBA" id="ARBA00023125"/>
    </source>
</evidence>
<evidence type="ECO:0000313" key="6">
    <source>
        <dbReference type="Proteomes" id="UP000651977"/>
    </source>
</evidence>
<dbReference type="SUPFAM" id="SSF46785">
    <property type="entry name" value="Winged helix' DNA-binding domain"/>
    <property type="match status" value="1"/>
</dbReference>
<reference evidence="6" key="1">
    <citation type="journal article" date="2019" name="Int. J. Syst. Evol. Microbiol.">
        <title>The Global Catalogue of Microorganisms (GCM) 10K type strain sequencing project: providing services to taxonomists for standard genome sequencing and annotation.</title>
        <authorList>
            <consortium name="The Broad Institute Genomics Platform"/>
            <consortium name="The Broad Institute Genome Sequencing Center for Infectious Disease"/>
            <person name="Wu L."/>
            <person name="Ma J."/>
        </authorList>
    </citation>
    <scope>NUCLEOTIDE SEQUENCE [LARGE SCALE GENOMIC DNA]</scope>
    <source>
        <strain evidence="6">CGMCC 1.10131</strain>
    </source>
</reference>
<dbReference type="PANTHER" id="PTHR43537">
    <property type="entry name" value="TRANSCRIPTIONAL REGULATOR, GNTR FAMILY"/>
    <property type="match status" value="1"/>
</dbReference>
<evidence type="ECO:0000256" key="1">
    <source>
        <dbReference type="ARBA" id="ARBA00023015"/>
    </source>
</evidence>
<dbReference type="InterPro" id="IPR008920">
    <property type="entry name" value="TF_FadR/GntR_C"/>
</dbReference>
<dbReference type="Gene3D" id="1.20.120.530">
    <property type="entry name" value="GntR ligand-binding domain-like"/>
    <property type="match status" value="1"/>
</dbReference>
<keyword evidence="2" id="KW-0238">DNA-binding</keyword>
<dbReference type="InterPro" id="IPR011711">
    <property type="entry name" value="GntR_C"/>
</dbReference>
<dbReference type="CDD" id="cd07377">
    <property type="entry name" value="WHTH_GntR"/>
    <property type="match status" value="1"/>
</dbReference>
<dbReference type="InterPro" id="IPR036390">
    <property type="entry name" value="WH_DNA-bd_sf"/>
</dbReference>
<sequence length="231" mass="26585">MVSGKQYMAVASSKKTALNRQPLHIEVAALVREMIKDGSLKQGEHIKEIELCEQLAVSRTPLREALKALHVEGLVHIETNRGSWVSKISAQEYLDAFEVMSSLERKAAELMTERASDQQLKELFIIHQQMENYFQQKDKKNYFEKNQQIHSSIIRASGNQKLCQLHQQLLNLVTYGRFQAINSDYRWKESMQEHQDLIKALLQRDGKKAGEILSTHVMHTGHVLAKMFEQA</sequence>
<dbReference type="EMBL" id="BMDY01000003">
    <property type="protein sequence ID" value="GGA97356.1"/>
    <property type="molecule type" value="Genomic_DNA"/>
</dbReference>
<name>A0ABQ1HXR6_9ALTE</name>
<evidence type="ECO:0000256" key="3">
    <source>
        <dbReference type="ARBA" id="ARBA00023163"/>
    </source>
</evidence>
<keyword evidence="1" id="KW-0805">Transcription regulation</keyword>
<comment type="caution">
    <text evidence="5">The sequence shown here is derived from an EMBL/GenBank/DDBJ whole genome shotgun (WGS) entry which is preliminary data.</text>
</comment>
<dbReference type="Gene3D" id="1.10.10.10">
    <property type="entry name" value="Winged helix-like DNA-binding domain superfamily/Winged helix DNA-binding domain"/>
    <property type="match status" value="1"/>
</dbReference>
<gene>
    <name evidence="5" type="ORF">GCM10007414_07920</name>
</gene>
<dbReference type="InterPro" id="IPR000524">
    <property type="entry name" value="Tscrpt_reg_HTH_GntR"/>
</dbReference>
<proteinExistence type="predicted"/>
<dbReference type="SUPFAM" id="SSF48008">
    <property type="entry name" value="GntR ligand-binding domain-like"/>
    <property type="match status" value="1"/>
</dbReference>
<feature type="domain" description="HTH gntR-type" evidence="4">
    <location>
        <begin position="21"/>
        <end position="88"/>
    </location>
</feature>
<dbReference type="Pfam" id="PF07729">
    <property type="entry name" value="FCD"/>
    <property type="match status" value="1"/>
</dbReference>
<protein>
    <submittedName>
        <fullName evidence="5">Transcriptional regulator</fullName>
    </submittedName>
</protein>
<keyword evidence="3" id="KW-0804">Transcription</keyword>
<evidence type="ECO:0000313" key="5">
    <source>
        <dbReference type="EMBL" id="GGA97356.1"/>
    </source>
</evidence>